<dbReference type="Pfam" id="PF07883">
    <property type="entry name" value="Cupin_2"/>
    <property type="match status" value="1"/>
</dbReference>
<feature type="domain" description="Cupin type-2" evidence="1">
    <location>
        <begin position="56"/>
        <end position="114"/>
    </location>
</feature>
<evidence type="ECO:0000259" key="1">
    <source>
        <dbReference type="Pfam" id="PF07883"/>
    </source>
</evidence>
<dbReference type="InterPro" id="IPR014710">
    <property type="entry name" value="RmlC-like_jellyroll"/>
</dbReference>
<keyword evidence="3" id="KW-1185">Reference proteome</keyword>
<evidence type="ECO:0000313" key="2">
    <source>
        <dbReference type="EMBL" id="GAA1623139.1"/>
    </source>
</evidence>
<dbReference type="Proteomes" id="UP001501319">
    <property type="component" value="Unassembled WGS sequence"/>
</dbReference>
<name>A0ABN2F018_9ACTN</name>
<protein>
    <recommendedName>
        <fullName evidence="1">Cupin type-2 domain-containing protein</fullName>
    </recommendedName>
</protein>
<gene>
    <name evidence="2" type="ORF">GCM10009744_08180</name>
</gene>
<dbReference type="Gene3D" id="2.60.120.10">
    <property type="entry name" value="Jelly Rolls"/>
    <property type="match status" value="1"/>
</dbReference>
<dbReference type="InterPro" id="IPR013096">
    <property type="entry name" value="Cupin_2"/>
</dbReference>
<accession>A0ABN2F018</accession>
<sequence>MNKSACLNSEGDHMRIIRAAEAPRFQLPGVEFTGLASPSRGSAGLCTWRLAVDAGLRGDEPHTIDRDEVFMVLAGSVQVTPDGDKLGPGDAVVVLAGEPIQLSNLGETTAELYVAITAGFTGILADGTHLQPPWAQ</sequence>
<dbReference type="InterPro" id="IPR011051">
    <property type="entry name" value="RmlC_Cupin_sf"/>
</dbReference>
<evidence type="ECO:0000313" key="3">
    <source>
        <dbReference type="Proteomes" id="UP001501319"/>
    </source>
</evidence>
<proteinExistence type="predicted"/>
<reference evidence="2 3" key="1">
    <citation type="journal article" date="2019" name="Int. J. Syst. Evol. Microbiol.">
        <title>The Global Catalogue of Microorganisms (GCM) 10K type strain sequencing project: providing services to taxonomists for standard genome sequencing and annotation.</title>
        <authorList>
            <consortium name="The Broad Institute Genomics Platform"/>
            <consortium name="The Broad Institute Genome Sequencing Center for Infectious Disease"/>
            <person name="Wu L."/>
            <person name="Ma J."/>
        </authorList>
    </citation>
    <scope>NUCLEOTIDE SEQUENCE [LARGE SCALE GENOMIC DNA]</scope>
    <source>
        <strain evidence="2 3">JCM 14306</strain>
    </source>
</reference>
<dbReference type="EMBL" id="BAAANE010000002">
    <property type="protein sequence ID" value="GAA1623139.1"/>
    <property type="molecule type" value="Genomic_DNA"/>
</dbReference>
<organism evidence="2 3">
    <name type="scientific">Kribbella alba</name>
    <dbReference type="NCBI Taxonomy" id="190197"/>
    <lineage>
        <taxon>Bacteria</taxon>
        <taxon>Bacillati</taxon>
        <taxon>Actinomycetota</taxon>
        <taxon>Actinomycetes</taxon>
        <taxon>Propionibacteriales</taxon>
        <taxon>Kribbellaceae</taxon>
        <taxon>Kribbella</taxon>
    </lineage>
</organism>
<comment type="caution">
    <text evidence="2">The sequence shown here is derived from an EMBL/GenBank/DDBJ whole genome shotgun (WGS) entry which is preliminary data.</text>
</comment>
<dbReference type="SUPFAM" id="SSF51182">
    <property type="entry name" value="RmlC-like cupins"/>
    <property type="match status" value="1"/>
</dbReference>